<comment type="caution">
    <text evidence="1">The sequence shown here is derived from an EMBL/GenBank/DDBJ whole genome shotgun (WGS) entry which is preliminary data.</text>
</comment>
<dbReference type="EMBL" id="BGPR01028645">
    <property type="protein sequence ID" value="GBN99930.1"/>
    <property type="molecule type" value="Genomic_DNA"/>
</dbReference>
<sequence>MSKEAEFIIRNSVSSSNSGRVRHLRTSLWRKAHMKLIYWSLKNCRYPCDISSPIQNMKISKTFTKPQNWRWNLWNNNRQSVWVSPSLLVIPALIYRKMGQIFESTNVFCSLV</sequence>
<name>A0A4Y2TIS4_ARAVE</name>
<dbReference type="AlphaFoldDB" id="A0A4Y2TIS4"/>
<keyword evidence="2" id="KW-1185">Reference proteome</keyword>
<accession>A0A4Y2TIS4</accession>
<proteinExistence type="predicted"/>
<dbReference type="Proteomes" id="UP000499080">
    <property type="component" value="Unassembled WGS sequence"/>
</dbReference>
<evidence type="ECO:0000313" key="2">
    <source>
        <dbReference type="Proteomes" id="UP000499080"/>
    </source>
</evidence>
<protein>
    <submittedName>
        <fullName evidence="1">Uncharacterized protein</fullName>
    </submittedName>
</protein>
<organism evidence="1 2">
    <name type="scientific">Araneus ventricosus</name>
    <name type="common">Orbweaver spider</name>
    <name type="synonym">Epeira ventricosa</name>
    <dbReference type="NCBI Taxonomy" id="182803"/>
    <lineage>
        <taxon>Eukaryota</taxon>
        <taxon>Metazoa</taxon>
        <taxon>Ecdysozoa</taxon>
        <taxon>Arthropoda</taxon>
        <taxon>Chelicerata</taxon>
        <taxon>Arachnida</taxon>
        <taxon>Araneae</taxon>
        <taxon>Araneomorphae</taxon>
        <taxon>Entelegynae</taxon>
        <taxon>Araneoidea</taxon>
        <taxon>Araneidae</taxon>
        <taxon>Araneus</taxon>
    </lineage>
</organism>
<evidence type="ECO:0000313" key="1">
    <source>
        <dbReference type="EMBL" id="GBN99930.1"/>
    </source>
</evidence>
<reference evidence="1 2" key="1">
    <citation type="journal article" date="2019" name="Sci. Rep.">
        <title>Orb-weaving spider Araneus ventricosus genome elucidates the spidroin gene catalogue.</title>
        <authorList>
            <person name="Kono N."/>
            <person name="Nakamura H."/>
            <person name="Ohtoshi R."/>
            <person name="Moran D.A.P."/>
            <person name="Shinohara A."/>
            <person name="Yoshida Y."/>
            <person name="Fujiwara M."/>
            <person name="Mori M."/>
            <person name="Tomita M."/>
            <person name="Arakawa K."/>
        </authorList>
    </citation>
    <scope>NUCLEOTIDE SEQUENCE [LARGE SCALE GENOMIC DNA]</scope>
</reference>
<gene>
    <name evidence="1" type="ORF">AVEN_37109_1</name>
</gene>